<dbReference type="STRING" id="485913.Krac_3655"/>
<dbReference type="eggNOG" id="COG1403">
    <property type="taxonomic scope" value="Bacteria"/>
</dbReference>
<dbReference type="InterPro" id="IPR043502">
    <property type="entry name" value="DNA/RNA_pol_sf"/>
</dbReference>
<dbReference type="InterPro" id="IPR003615">
    <property type="entry name" value="HNH_nuc"/>
</dbReference>
<dbReference type="InterPro" id="IPR030931">
    <property type="entry name" value="Group_II_RT_mat"/>
</dbReference>
<protein>
    <submittedName>
        <fullName evidence="3">RNA-directed DNA polymerase (Reverse transcriptase)</fullName>
    </submittedName>
</protein>
<dbReference type="InterPro" id="IPR000477">
    <property type="entry name" value="RT_dom"/>
</dbReference>
<dbReference type="CDD" id="cd01651">
    <property type="entry name" value="RT_G2_intron"/>
    <property type="match status" value="1"/>
</dbReference>
<dbReference type="EMBL" id="ADVG01000004">
    <property type="protein sequence ID" value="EFH82805.1"/>
    <property type="molecule type" value="Genomic_DNA"/>
</dbReference>
<dbReference type="AlphaFoldDB" id="D6TW27"/>
<keyword evidence="3" id="KW-0548">Nucleotidyltransferase</keyword>
<dbReference type="GO" id="GO:0003676">
    <property type="term" value="F:nucleic acid binding"/>
    <property type="evidence" value="ECO:0007669"/>
    <property type="project" value="InterPro"/>
</dbReference>
<evidence type="ECO:0000259" key="1">
    <source>
        <dbReference type="PROSITE" id="PS50878"/>
    </source>
</evidence>
<feature type="domain" description="Reverse transcriptase" evidence="1">
    <location>
        <begin position="103"/>
        <end position="340"/>
    </location>
</feature>
<comment type="caution">
    <text evidence="3">The sequence shown here is derived from an EMBL/GenBank/DDBJ whole genome shotgun (WGS) entry which is preliminary data.</text>
</comment>
<keyword evidence="3" id="KW-0808">Transferase</keyword>
<dbReference type="Pfam" id="PF00078">
    <property type="entry name" value="RVT_1"/>
    <property type="match status" value="1"/>
</dbReference>
<dbReference type="EMBL" id="ADVG01000003">
    <property type="protein sequence ID" value="EFH84410.1"/>
    <property type="molecule type" value="Genomic_DNA"/>
</dbReference>
<dbReference type="SUPFAM" id="SSF56672">
    <property type="entry name" value="DNA/RNA polymerases"/>
    <property type="match status" value="1"/>
</dbReference>
<keyword evidence="3" id="KW-0695">RNA-directed DNA polymerase</keyword>
<reference evidence="3 4" key="1">
    <citation type="journal article" date="2011" name="Stand. Genomic Sci.">
        <title>Non-contiguous finished genome sequence and contextual data of the filamentous soil bacterium Ktedonobacter racemifer type strain (SOSP1-21).</title>
        <authorList>
            <person name="Chang Y.J."/>
            <person name="Land M."/>
            <person name="Hauser L."/>
            <person name="Chertkov O."/>
            <person name="Del Rio T.G."/>
            <person name="Nolan M."/>
            <person name="Copeland A."/>
            <person name="Tice H."/>
            <person name="Cheng J.F."/>
            <person name="Lucas S."/>
            <person name="Han C."/>
            <person name="Goodwin L."/>
            <person name="Pitluck S."/>
            <person name="Ivanova N."/>
            <person name="Ovchinikova G."/>
            <person name="Pati A."/>
            <person name="Chen A."/>
            <person name="Palaniappan K."/>
            <person name="Mavromatis K."/>
            <person name="Liolios K."/>
            <person name="Brettin T."/>
            <person name="Fiebig A."/>
            <person name="Rohde M."/>
            <person name="Abt B."/>
            <person name="Goker M."/>
            <person name="Detter J.C."/>
            <person name="Woyke T."/>
            <person name="Bristow J."/>
            <person name="Eisen J.A."/>
            <person name="Markowitz V."/>
            <person name="Hugenholtz P."/>
            <person name="Kyrpides N.C."/>
            <person name="Klenk H.P."/>
            <person name="Lapidus A."/>
        </authorList>
    </citation>
    <scope>NUCLEOTIDE SEQUENCE [LARGE SCALE GENOMIC DNA]</scope>
    <source>
        <strain evidence="4">DSM 44963</strain>
        <strain evidence="3">SOSP1-21</strain>
    </source>
</reference>
<sequence length="590" mass="67359">MSRRTDRNTPPHQEIDEASGTWKNLPWKKLEQHVFRLQKRIYRASQRGETRKVEKLQKLLMKSEAARLLAVRRVTQDNQGKKTAGIDGIKSINPKQRLLMAQAIHPKNQHRQKAKPVRRIWIPKPGKKDERRPLGIPILVERAQQTLVKLALEPAWEAVFEENSYGFRPGRSCHDAIGAIFNGIRFKSKFVLDADIKGCFDNIDQKALLQKLKTYPQLRHLMRGWLKAGVLEGVDFTSTETGTPQGGPLSPLLANIALHGIEKAAANVCSKQKGQPIFIRYADDFVILHADKEILERATKAVMEHLKGMGLWLSPKKTRVTHTLTSYEGNVGFDFLGFSVRQFPMGKTHTGKNTQGKPLGFKTFITPSREAIKRHTLQMKLLIRKRKSAPQKAVISAINPVIRGWANYYKWVVCSKAFHACDHNTFRQLARWEQARHLGKSKRWVKDKYSIPIDGSQRFGTYIRDKDGNPKAVYVRYHTETHSQDYAKVRGSASPYDGNHIYWSQRLKQHPLMKSERAKLLALQKGQCPRCGLYFRDGDVLETDHITPTALGGKDDISNKWVYHRHCHDEKTAEDVARIAQHKAAGVNHS</sequence>
<evidence type="ECO:0000313" key="3">
    <source>
        <dbReference type="EMBL" id="EFH84410.1"/>
    </source>
</evidence>
<dbReference type="GO" id="GO:0008270">
    <property type="term" value="F:zinc ion binding"/>
    <property type="evidence" value="ECO:0007669"/>
    <property type="project" value="InterPro"/>
</dbReference>
<dbReference type="Proteomes" id="UP000004508">
    <property type="component" value="Unassembled WGS sequence"/>
</dbReference>
<dbReference type="Pfam" id="PF08388">
    <property type="entry name" value="GIIM"/>
    <property type="match status" value="1"/>
</dbReference>
<proteinExistence type="predicted"/>
<evidence type="ECO:0000313" key="2">
    <source>
        <dbReference type="EMBL" id="EFH82805.1"/>
    </source>
</evidence>
<dbReference type="Pfam" id="PF13655">
    <property type="entry name" value="RVT_N"/>
    <property type="match status" value="1"/>
</dbReference>
<dbReference type="CDD" id="cd00085">
    <property type="entry name" value="HNHc"/>
    <property type="match status" value="1"/>
</dbReference>
<dbReference type="InParanoid" id="D6TW27"/>
<dbReference type="RefSeq" id="WP_007915906.1">
    <property type="nucleotide sequence ID" value="NZ_ADVG01000003.1"/>
</dbReference>
<dbReference type="InterPro" id="IPR025960">
    <property type="entry name" value="RVT_N"/>
</dbReference>
<dbReference type="GO" id="GO:0003964">
    <property type="term" value="F:RNA-directed DNA polymerase activity"/>
    <property type="evidence" value="ECO:0007669"/>
    <property type="project" value="UniProtKB-KW"/>
</dbReference>
<accession>D6TW27</accession>
<dbReference type="InterPro" id="IPR002711">
    <property type="entry name" value="HNH"/>
</dbReference>
<dbReference type="Gene3D" id="1.10.30.50">
    <property type="match status" value="1"/>
</dbReference>
<name>D6TW27_KTERA</name>
<dbReference type="NCBIfam" id="TIGR04416">
    <property type="entry name" value="group_II_RT_mat"/>
    <property type="match status" value="1"/>
</dbReference>
<dbReference type="InterPro" id="IPR013597">
    <property type="entry name" value="Mat_intron_G2"/>
</dbReference>
<dbReference type="PANTHER" id="PTHR34047:SF10">
    <property type="entry name" value="GROUP II INTRON-ASSOCIATED OPEN READING FRAME"/>
    <property type="match status" value="1"/>
</dbReference>
<dbReference type="eggNOG" id="COG3344">
    <property type="taxonomic scope" value="Bacteria"/>
</dbReference>
<dbReference type="PROSITE" id="PS50878">
    <property type="entry name" value="RT_POL"/>
    <property type="match status" value="1"/>
</dbReference>
<dbReference type="PANTHER" id="PTHR34047">
    <property type="entry name" value="NUCLEAR INTRON MATURASE 1, MITOCHONDRIAL-RELATED"/>
    <property type="match status" value="1"/>
</dbReference>
<dbReference type="GO" id="GO:0004519">
    <property type="term" value="F:endonuclease activity"/>
    <property type="evidence" value="ECO:0007669"/>
    <property type="project" value="InterPro"/>
</dbReference>
<dbReference type="Pfam" id="PF01844">
    <property type="entry name" value="HNH"/>
    <property type="match status" value="1"/>
</dbReference>
<organism evidence="3 4">
    <name type="scientific">Ktedonobacter racemifer DSM 44963</name>
    <dbReference type="NCBI Taxonomy" id="485913"/>
    <lineage>
        <taxon>Bacteria</taxon>
        <taxon>Bacillati</taxon>
        <taxon>Chloroflexota</taxon>
        <taxon>Ktedonobacteria</taxon>
        <taxon>Ktedonobacterales</taxon>
        <taxon>Ktedonobacteraceae</taxon>
        <taxon>Ktedonobacter</taxon>
    </lineage>
</organism>
<gene>
    <name evidence="2" type="ORF">Krac_3655</name>
    <name evidence="3" type="ORF">Krac_5443</name>
</gene>
<dbReference type="SMART" id="SM00507">
    <property type="entry name" value="HNHc"/>
    <property type="match status" value="1"/>
</dbReference>
<dbReference type="InterPro" id="IPR051083">
    <property type="entry name" value="GrpII_Intron_Splice-Mob/Def"/>
</dbReference>
<keyword evidence="4" id="KW-1185">Reference proteome</keyword>
<evidence type="ECO:0000313" key="4">
    <source>
        <dbReference type="Proteomes" id="UP000004508"/>
    </source>
</evidence>